<gene>
    <name evidence="5" type="ORF">DAPPUDRAFT_308050</name>
</gene>
<dbReference type="Gene3D" id="1.25.40.10">
    <property type="entry name" value="Tetratricopeptide repeat domain"/>
    <property type="match status" value="1"/>
</dbReference>
<feature type="region of interest" description="Disordered" evidence="4">
    <location>
        <begin position="1134"/>
        <end position="1175"/>
    </location>
</feature>
<feature type="region of interest" description="Disordered" evidence="4">
    <location>
        <begin position="1"/>
        <end position="21"/>
    </location>
</feature>
<dbReference type="EMBL" id="GL732595">
    <property type="protein sequence ID" value="EFX72872.1"/>
    <property type="molecule type" value="Genomic_DNA"/>
</dbReference>
<dbReference type="Proteomes" id="UP000000305">
    <property type="component" value="Unassembled WGS sequence"/>
</dbReference>
<feature type="compositionally biased region" description="Basic and acidic residues" evidence="4">
    <location>
        <begin position="94"/>
        <end position="104"/>
    </location>
</feature>
<dbReference type="GO" id="GO:0031048">
    <property type="term" value="P:regulatory ncRNA-mediated heterochromatin formation"/>
    <property type="evidence" value="ECO:0000318"/>
    <property type="project" value="GO_Central"/>
</dbReference>
<proteinExistence type="inferred from homology"/>
<dbReference type="OrthoDB" id="297219at2759"/>
<feature type="compositionally biased region" description="Basic residues" evidence="4">
    <location>
        <begin position="105"/>
        <end position="128"/>
    </location>
</feature>
<dbReference type="OMA" id="MRDKELH"/>
<accession>E9H5W0</accession>
<sequence length="1175" mass="134383">MFAAYSVKDDSKPSESKKTEETISWLKNESFQQSIIPKTSVAASVEIQSQNSGLLNAEQRQSDNHLGLKTPNSTCTTTQESPTTADAEVITASKEYKKSSERSERRKKKKKDEKHRSKVEKKLKKKKKENISNIPPEPELSSIGRKSIFSGGLQLKLEESFYKDVKGCKDNFAFPNMYFKNVARHHQMRGILGAHKSSLKPYLKKPKPLRYFGKKSLRRLAKITNLVQPVQPQPSETNPFGIYDLSTVLYIQGNHIANLDEPPVKTKEFEISRQTALFNEKLRENPHDIDLWLSFIEHQNIASFSMTEENADGGKSQLRSHGRSLHPRALLERKVAILDKAIEQNPKSTKLLTARLNIAAEYWDSSALHQEWRNVLFVNPMSIELWKEYLNFIENSFEGFSVSQVLKTYASCFQKLVQMQQPSFASHQRPTNLEDFMIDIGMRLCSFLRQCGWTEKSVSLSQALLELCFKRPDDLSLSFVWLKALWESHVPRTGEVNCNSGAQMTERQPIRAVHGIDALEDEDAIINSGQSFPVVWHKMEYLRSHEHFQACSNSSDCDDEDRFVSFADLSQYLFVCEKKDRLQFRLVVGCLVSLGVPLLPASQAQLFWAPLVHEDNLLQLLANVPKVASLSSSLPDIFNSISYLTFVRRVVLQCYSMLTPPHQLELALWWLDVERVRIRAIVRSSKQSDINRSWKETKCWIKAFLKNIPSTDSASTVLLYNGYAAVEREVGNEEEYQKILGQLLQMYSANPLVMDQQQSKTGFRAALIRTWFSYSRSFLQSKNRQQPNHSSALAQLVALGAGVSFSPHGTPPTPAILLKAKRKYQAMLQDFSSSAIECDVSSFDVETPFFNSPDEFIELLRCYSYFLSLSEGCLPAFQMVQQWLETSQKRDFYFTTENRYNIAFLRYHIRRESAYVTLLDLLSACREWVKDFQPRLFHDTLCTALAEYPDSMQLLAVLIDSEERCSMFSGLWNSLTMRAKDAKNKSSYRAALVACLALANREEAIKKGEETTFKEWASDAGGIATLHLGYRRKLEHLTEYCVTQCSARHVALMWRILMHSAHLTGDSRKCKDLFYRAFRDCPVSKSICMDIVEYVPASIREVAKLMAEKDLRLRVPLEELDVLLETENEEIFDELQQDPDIKDIPFDDAKASPEENIESMTSESENNFSNDSSET</sequence>
<dbReference type="eggNOG" id="KOG1972">
    <property type="taxonomic scope" value="Eukaryota"/>
</dbReference>
<dbReference type="PANTHER" id="PTHR13471">
    <property type="entry name" value="TETRATRICOPEPTIDE-LIKE HELICAL"/>
    <property type="match status" value="1"/>
</dbReference>
<feature type="compositionally biased region" description="Basic and acidic residues" evidence="4">
    <location>
        <begin position="7"/>
        <end position="21"/>
    </location>
</feature>
<evidence type="ECO:0000256" key="4">
    <source>
        <dbReference type="SAM" id="MobiDB-lite"/>
    </source>
</evidence>
<dbReference type="InParanoid" id="E9H5W0"/>
<dbReference type="FunCoup" id="E9H5W0">
    <property type="interactions" value="941"/>
</dbReference>
<evidence type="ECO:0000256" key="2">
    <source>
        <dbReference type="ARBA" id="ARBA00009265"/>
    </source>
</evidence>
<evidence type="ECO:0000313" key="6">
    <source>
        <dbReference type="Proteomes" id="UP000000305"/>
    </source>
</evidence>
<feature type="compositionally biased region" description="Low complexity" evidence="4">
    <location>
        <begin position="74"/>
        <end position="84"/>
    </location>
</feature>
<evidence type="ECO:0000313" key="5">
    <source>
        <dbReference type="EMBL" id="EFX72872.1"/>
    </source>
</evidence>
<reference evidence="5 6" key="1">
    <citation type="journal article" date="2011" name="Science">
        <title>The ecoresponsive genome of Daphnia pulex.</title>
        <authorList>
            <person name="Colbourne J.K."/>
            <person name="Pfrender M.E."/>
            <person name="Gilbert D."/>
            <person name="Thomas W.K."/>
            <person name="Tucker A."/>
            <person name="Oakley T.H."/>
            <person name="Tokishita S."/>
            <person name="Aerts A."/>
            <person name="Arnold G.J."/>
            <person name="Basu M.K."/>
            <person name="Bauer D.J."/>
            <person name="Caceres C.E."/>
            <person name="Carmel L."/>
            <person name="Casola C."/>
            <person name="Choi J.H."/>
            <person name="Detter J.C."/>
            <person name="Dong Q."/>
            <person name="Dusheyko S."/>
            <person name="Eads B.D."/>
            <person name="Frohlich T."/>
            <person name="Geiler-Samerotte K.A."/>
            <person name="Gerlach D."/>
            <person name="Hatcher P."/>
            <person name="Jogdeo S."/>
            <person name="Krijgsveld J."/>
            <person name="Kriventseva E.V."/>
            <person name="Kultz D."/>
            <person name="Laforsch C."/>
            <person name="Lindquist E."/>
            <person name="Lopez J."/>
            <person name="Manak J.R."/>
            <person name="Muller J."/>
            <person name="Pangilinan J."/>
            <person name="Patwardhan R.P."/>
            <person name="Pitluck S."/>
            <person name="Pritham E.J."/>
            <person name="Rechtsteiner A."/>
            <person name="Rho M."/>
            <person name="Rogozin I.B."/>
            <person name="Sakarya O."/>
            <person name="Salamov A."/>
            <person name="Schaack S."/>
            <person name="Shapiro H."/>
            <person name="Shiga Y."/>
            <person name="Skalitzky C."/>
            <person name="Smith Z."/>
            <person name="Souvorov A."/>
            <person name="Sung W."/>
            <person name="Tang Z."/>
            <person name="Tsuchiya D."/>
            <person name="Tu H."/>
            <person name="Vos H."/>
            <person name="Wang M."/>
            <person name="Wolf Y.I."/>
            <person name="Yamagata H."/>
            <person name="Yamada T."/>
            <person name="Ye Y."/>
            <person name="Shaw J.R."/>
            <person name="Andrews J."/>
            <person name="Crease T.J."/>
            <person name="Tang H."/>
            <person name="Lucas S.M."/>
            <person name="Robertson H.M."/>
            <person name="Bork P."/>
            <person name="Koonin E.V."/>
            <person name="Zdobnov E.M."/>
            <person name="Grigoriev I.V."/>
            <person name="Lynch M."/>
            <person name="Boore J.L."/>
        </authorList>
    </citation>
    <scope>NUCLEOTIDE SEQUENCE [LARGE SCALE GENOMIC DNA]</scope>
</reference>
<dbReference type="GO" id="GO:0005634">
    <property type="term" value="C:nucleus"/>
    <property type="evidence" value="ECO:0007669"/>
    <property type="project" value="UniProtKB-SubCell"/>
</dbReference>
<dbReference type="Pfam" id="PF08424">
    <property type="entry name" value="NRDE-2"/>
    <property type="match status" value="1"/>
</dbReference>
<dbReference type="PhylomeDB" id="E9H5W0"/>
<protein>
    <submittedName>
        <fullName evidence="5">Uncharacterized protein</fullName>
    </submittedName>
</protein>
<comment type="similarity">
    <text evidence="2">Belongs to the NRDE2 family.</text>
</comment>
<comment type="subcellular location">
    <subcellularLocation>
        <location evidence="1">Nucleus</location>
    </subcellularLocation>
</comment>
<evidence type="ECO:0000256" key="1">
    <source>
        <dbReference type="ARBA" id="ARBA00004123"/>
    </source>
</evidence>
<dbReference type="KEGG" id="dpx:DAPPUDRAFT_308050"/>
<dbReference type="PANTHER" id="PTHR13471:SF0">
    <property type="entry name" value="NUCLEAR EXOSOME REGULATOR NRDE2"/>
    <property type="match status" value="1"/>
</dbReference>
<feature type="compositionally biased region" description="Low complexity" evidence="4">
    <location>
        <begin position="1162"/>
        <end position="1175"/>
    </location>
</feature>
<organism evidence="5 6">
    <name type="scientific">Daphnia pulex</name>
    <name type="common">Water flea</name>
    <dbReference type="NCBI Taxonomy" id="6669"/>
    <lineage>
        <taxon>Eukaryota</taxon>
        <taxon>Metazoa</taxon>
        <taxon>Ecdysozoa</taxon>
        <taxon>Arthropoda</taxon>
        <taxon>Crustacea</taxon>
        <taxon>Branchiopoda</taxon>
        <taxon>Diplostraca</taxon>
        <taxon>Cladocera</taxon>
        <taxon>Anomopoda</taxon>
        <taxon>Daphniidae</taxon>
        <taxon>Daphnia</taxon>
    </lineage>
</organism>
<evidence type="ECO:0000256" key="3">
    <source>
        <dbReference type="ARBA" id="ARBA00023242"/>
    </source>
</evidence>
<keyword evidence="6" id="KW-1185">Reference proteome</keyword>
<dbReference type="STRING" id="6669.E9H5W0"/>
<dbReference type="GO" id="GO:1902369">
    <property type="term" value="P:negative regulation of RNA catabolic process"/>
    <property type="evidence" value="ECO:0000318"/>
    <property type="project" value="GO_Central"/>
</dbReference>
<keyword evidence="3" id="KW-0539">Nucleus</keyword>
<dbReference type="HOGENOM" id="CLU_286100_0_0_1"/>
<dbReference type="SUPFAM" id="SSF48452">
    <property type="entry name" value="TPR-like"/>
    <property type="match status" value="1"/>
</dbReference>
<name>E9H5W0_DAPPU</name>
<dbReference type="InterPro" id="IPR011990">
    <property type="entry name" value="TPR-like_helical_dom_sf"/>
</dbReference>
<feature type="region of interest" description="Disordered" evidence="4">
    <location>
        <begin position="54"/>
        <end position="143"/>
    </location>
</feature>
<feature type="compositionally biased region" description="Basic and acidic residues" evidence="4">
    <location>
        <begin position="1139"/>
        <end position="1153"/>
    </location>
</feature>
<dbReference type="InterPro" id="IPR013633">
    <property type="entry name" value="NRDE-2"/>
</dbReference>
<dbReference type="AlphaFoldDB" id="E9H5W0"/>